<organism evidence="1 2">
    <name type="scientific">Rhodoferax ferrireducens</name>
    <dbReference type="NCBI Taxonomy" id="192843"/>
    <lineage>
        <taxon>Bacteria</taxon>
        <taxon>Pseudomonadati</taxon>
        <taxon>Pseudomonadota</taxon>
        <taxon>Betaproteobacteria</taxon>
        <taxon>Burkholderiales</taxon>
        <taxon>Comamonadaceae</taxon>
        <taxon>Rhodoferax</taxon>
    </lineage>
</organism>
<evidence type="ECO:0000313" key="1">
    <source>
        <dbReference type="EMBL" id="OQW87928.1"/>
    </source>
</evidence>
<gene>
    <name evidence="1" type="ORF">BWK72_11625</name>
</gene>
<comment type="caution">
    <text evidence="1">The sequence shown here is derived from an EMBL/GenBank/DDBJ whole genome shotgun (WGS) entry which is preliminary data.</text>
</comment>
<accession>A0A1W9KTW3</accession>
<dbReference type="Proteomes" id="UP000192505">
    <property type="component" value="Unassembled WGS sequence"/>
</dbReference>
<protein>
    <submittedName>
        <fullName evidence="1">Uncharacterized protein</fullName>
    </submittedName>
</protein>
<reference evidence="1 2" key="1">
    <citation type="submission" date="2017-01" db="EMBL/GenBank/DDBJ databases">
        <title>Novel large sulfur bacteria in the metagenomes of groundwater-fed chemosynthetic microbial mats in the Lake Huron basin.</title>
        <authorList>
            <person name="Sharrar A.M."/>
            <person name="Flood B.E."/>
            <person name="Bailey J.V."/>
            <person name="Jones D.S."/>
            <person name="Biddanda B."/>
            <person name="Ruberg S.A."/>
            <person name="Marcus D.N."/>
            <person name="Dick G.J."/>
        </authorList>
    </citation>
    <scope>NUCLEOTIDE SEQUENCE [LARGE SCALE GENOMIC DNA]</scope>
    <source>
        <strain evidence="1">A7</strain>
    </source>
</reference>
<name>A0A1W9KTW3_9BURK</name>
<proteinExistence type="predicted"/>
<dbReference type="AlphaFoldDB" id="A0A1W9KTW3"/>
<sequence length="63" mass="6934">MTPTGPCARPHWAPITKQALSFDDQVALPDGHGRWAWATRFYRIGLSLRCVQQVAGGAQTKPD</sequence>
<dbReference type="EMBL" id="MTEI01000006">
    <property type="protein sequence ID" value="OQW87928.1"/>
    <property type="molecule type" value="Genomic_DNA"/>
</dbReference>
<evidence type="ECO:0000313" key="2">
    <source>
        <dbReference type="Proteomes" id="UP000192505"/>
    </source>
</evidence>